<organism evidence="1 2">
    <name type="scientific">Ustilaginoidea virens</name>
    <name type="common">Rice false smut fungus</name>
    <name type="synonym">Villosiclava virens</name>
    <dbReference type="NCBI Taxonomy" id="1159556"/>
    <lineage>
        <taxon>Eukaryota</taxon>
        <taxon>Fungi</taxon>
        <taxon>Dikarya</taxon>
        <taxon>Ascomycota</taxon>
        <taxon>Pezizomycotina</taxon>
        <taxon>Sordariomycetes</taxon>
        <taxon>Hypocreomycetidae</taxon>
        <taxon>Hypocreales</taxon>
        <taxon>Clavicipitaceae</taxon>
        <taxon>Ustilaginoidea</taxon>
    </lineage>
</organism>
<evidence type="ECO:0000313" key="2">
    <source>
        <dbReference type="Proteomes" id="UP000027002"/>
    </source>
</evidence>
<dbReference type="AlphaFoldDB" id="A0A8E5HL70"/>
<protein>
    <submittedName>
        <fullName evidence="1">Uncharacterized protein</fullName>
    </submittedName>
</protein>
<evidence type="ECO:0000313" key="1">
    <source>
        <dbReference type="EMBL" id="QUC17348.1"/>
    </source>
</evidence>
<dbReference type="EMBL" id="CP072753">
    <property type="protein sequence ID" value="QUC17348.1"/>
    <property type="molecule type" value="Genomic_DNA"/>
</dbReference>
<accession>A0A8E5HL70</accession>
<proteinExistence type="predicted"/>
<dbReference type="KEGG" id="uvi:66062367"/>
<sequence>MPVEGVTFACGLLGENFRPTNFSRLRQHAQLRLYFCFALARGLGSNQTHSESEPFGHFFLPTRGSVDPYLTLDLAVIVILFINGTRDILWGLPPLLQEG</sequence>
<dbReference type="GeneID" id="66062367"/>
<gene>
    <name evidence="1" type="ORF">UV8b_01589</name>
</gene>
<keyword evidence="2" id="KW-1185">Reference proteome</keyword>
<name>A0A8E5HL70_USTVR</name>
<dbReference type="Proteomes" id="UP000027002">
    <property type="component" value="Chromosome 1"/>
</dbReference>
<reference evidence="1" key="1">
    <citation type="submission" date="2020-03" db="EMBL/GenBank/DDBJ databases">
        <title>A mixture of massive structural variations and highly conserved coding sequences in Ustilaginoidea virens genome.</title>
        <authorList>
            <person name="Zhang K."/>
            <person name="Zhao Z."/>
            <person name="Zhang Z."/>
            <person name="Li Y."/>
            <person name="Hsiang T."/>
            <person name="Sun W."/>
        </authorList>
    </citation>
    <scope>NUCLEOTIDE SEQUENCE</scope>
    <source>
        <strain evidence="1">UV-8b</strain>
    </source>
</reference>
<dbReference type="RefSeq" id="XP_042995021.1">
    <property type="nucleotide sequence ID" value="XM_043139087.1"/>
</dbReference>